<dbReference type="InterPro" id="IPR000222">
    <property type="entry name" value="PP2C_BS"/>
</dbReference>
<keyword evidence="6" id="KW-1185">Reference proteome</keyword>
<gene>
    <name evidence="5" type="ORF">CSEC_0729</name>
</gene>
<keyword evidence="1" id="KW-0479">Metal-binding</keyword>
<keyword evidence="3" id="KW-0904">Protein phosphatase</keyword>
<evidence type="ECO:0000313" key="6">
    <source>
        <dbReference type="Proteomes" id="UP000031552"/>
    </source>
</evidence>
<comment type="caution">
    <text evidence="5">The sequence shown here is derived from an EMBL/GenBank/DDBJ whole genome shotgun (WGS) entry which is preliminary data.</text>
</comment>
<sequence>MITPSNKAQDTYSIMNAEDQKVKARQAKTKAAKLPVFKPSILPRAHENKVVKEAPQATIQAKDLPKTQANESLKQTHQDFADNQVPPIASQSLKRRSIGPMPQDDLIRFLQGAKPGTFLLKESSRKEGVVVACIVGKDSKISFVYITSKQEAISLIKSVGLEPQFIDPVQFYAKTIERNSLVQSLKLTPEKIQTLVKKARIAHKEGKTLEIALSNPFIIVEARFENGHLVLKEMDSLKISCAPYKIYLNQIHHGQSSREASLQILKDKVPGSYILRTRANGDPVVDLLTDNGDVYSVYDDNNSLLEIFTRVSEHCTNMGTTPIAIIPTHRNVRQIRSLSPKKAVEKQYFLDSPVKKPKQKELKAVKETQSRQKVMKGEKEVARTKKPREKEVVRAKKSGEKEVARAKQTPKKKVEGTLLPGNKLIEQLVTEKRALKDIAPRYRHLVNTYRALRNAKMLDLLQHIDLTHINTSAKPLNWSTSEFSAQGPRPSMEDAHLHLKLPEMGELYCVFDGHGGDFGPSHPVADLAKEVFEREFENELKENPKDAAQVFNKLFAKIHKEAVEKKLPGGTTAVVTFVDTNNIATIGTIADSEARVARKIDGKWRLIPLSLVMDFGKRKEAKRAPMETQRAWAENPAWFGNAKNRRVALQNVSRALGDNFEGIAHKAKISQFQLEKDDLLIVGCDGIWDYVMDEEILKLIDSKGNLDANALGEFALYKKYAQDNVTVMVSKAN</sequence>
<accession>A0A090CYL6</accession>
<evidence type="ECO:0000256" key="3">
    <source>
        <dbReference type="ARBA" id="ARBA00022912"/>
    </source>
</evidence>
<dbReference type="PROSITE" id="PS51746">
    <property type="entry name" value="PPM_2"/>
    <property type="match status" value="1"/>
</dbReference>
<evidence type="ECO:0000313" key="5">
    <source>
        <dbReference type="EMBL" id="CDR33561.1"/>
    </source>
</evidence>
<evidence type="ECO:0000259" key="4">
    <source>
        <dbReference type="PROSITE" id="PS51746"/>
    </source>
</evidence>
<dbReference type="OrthoDB" id="21931at2"/>
<dbReference type="Pfam" id="PF00481">
    <property type="entry name" value="PP2C"/>
    <property type="match status" value="1"/>
</dbReference>
<organism evidence="5 6">
    <name type="scientific">Candidatus Criblamydia sequanensis CRIB-18</name>
    <dbReference type="NCBI Taxonomy" id="1437425"/>
    <lineage>
        <taxon>Bacteria</taxon>
        <taxon>Pseudomonadati</taxon>
        <taxon>Chlamydiota</taxon>
        <taxon>Chlamydiia</taxon>
        <taxon>Parachlamydiales</taxon>
        <taxon>Candidatus Criblamydiaceae</taxon>
        <taxon>Candidatus Criblamydia</taxon>
    </lineage>
</organism>
<dbReference type="RefSeq" id="WP_041017028.1">
    <property type="nucleotide sequence ID" value="NZ_CCEJ010000003.1"/>
</dbReference>
<keyword evidence="2 5" id="KW-0378">Hydrolase</keyword>
<dbReference type="InterPro" id="IPR015655">
    <property type="entry name" value="PP2C"/>
</dbReference>
<dbReference type="GO" id="GO:0004722">
    <property type="term" value="F:protein serine/threonine phosphatase activity"/>
    <property type="evidence" value="ECO:0007669"/>
    <property type="project" value="UniProtKB-EC"/>
</dbReference>
<reference evidence="5" key="2">
    <citation type="submission" date="2014-09" db="EMBL/GenBank/DDBJ databases">
        <title>Criblamydia sequanensis harbors a mega-plasmid encoding arsenite resistance.</title>
        <authorList>
            <person name="Bertelli C."/>
            <person name="Goesmann A."/>
            <person name="Greub G."/>
        </authorList>
    </citation>
    <scope>NUCLEOTIDE SEQUENCE [LARGE SCALE GENOMIC DNA]</scope>
    <source>
        <strain evidence="5">CRIB-18</strain>
    </source>
</reference>
<protein>
    <submittedName>
        <fullName evidence="5">Phosphoprotein phosphatase</fullName>
        <ecNumber evidence="5">3.1.3.16</ecNumber>
    </submittedName>
</protein>
<dbReference type="STRING" id="1437425.CSEC_0729"/>
<dbReference type="InterPro" id="IPR036457">
    <property type="entry name" value="PPM-type-like_dom_sf"/>
</dbReference>
<name>A0A090CYL6_9BACT</name>
<dbReference type="CDD" id="cd00173">
    <property type="entry name" value="SH2"/>
    <property type="match status" value="1"/>
</dbReference>
<dbReference type="PANTHER" id="PTHR47992">
    <property type="entry name" value="PROTEIN PHOSPHATASE"/>
    <property type="match status" value="1"/>
</dbReference>
<dbReference type="Gene3D" id="3.60.40.10">
    <property type="entry name" value="PPM-type phosphatase domain"/>
    <property type="match status" value="1"/>
</dbReference>
<proteinExistence type="predicted"/>
<reference evidence="5" key="1">
    <citation type="submission" date="2013-12" db="EMBL/GenBank/DDBJ databases">
        <authorList>
            <person name="Linke B."/>
        </authorList>
    </citation>
    <scope>NUCLEOTIDE SEQUENCE [LARGE SCALE GENOMIC DNA]</scope>
    <source>
        <strain evidence="5">CRIB-18</strain>
    </source>
</reference>
<dbReference type="AlphaFoldDB" id="A0A090CYL6"/>
<dbReference type="SMART" id="SM00332">
    <property type="entry name" value="PP2Cc"/>
    <property type="match status" value="1"/>
</dbReference>
<evidence type="ECO:0000256" key="2">
    <source>
        <dbReference type="ARBA" id="ARBA00022801"/>
    </source>
</evidence>
<dbReference type="Proteomes" id="UP000031552">
    <property type="component" value="Unassembled WGS sequence"/>
</dbReference>
<dbReference type="GO" id="GO:0046872">
    <property type="term" value="F:metal ion binding"/>
    <property type="evidence" value="ECO:0007669"/>
    <property type="project" value="UniProtKB-KW"/>
</dbReference>
<feature type="domain" description="PPM-type phosphatase" evidence="4">
    <location>
        <begin position="479"/>
        <end position="732"/>
    </location>
</feature>
<dbReference type="CDD" id="cd00143">
    <property type="entry name" value="PP2Cc"/>
    <property type="match status" value="1"/>
</dbReference>
<dbReference type="EC" id="3.1.3.16" evidence="5"/>
<dbReference type="SUPFAM" id="SSF81606">
    <property type="entry name" value="PP2C-like"/>
    <property type="match status" value="1"/>
</dbReference>
<dbReference type="eggNOG" id="COG0631">
    <property type="taxonomic scope" value="Bacteria"/>
</dbReference>
<dbReference type="InterPro" id="IPR001932">
    <property type="entry name" value="PPM-type_phosphatase-like_dom"/>
</dbReference>
<dbReference type="PROSITE" id="PS01032">
    <property type="entry name" value="PPM_1"/>
    <property type="match status" value="1"/>
</dbReference>
<dbReference type="EMBL" id="CCEJ010000003">
    <property type="protein sequence ID" value="CDR33561.1"/>
    <property type="molecule type" value="Genomic_DNA"/>
</dbReference>
<evidence type="ECO:0000256" key="1">
    <source>
        <dbReference type="ARBA" id="ARBA00022723"/>
    </source>
</evidence>